<keyword evidence="6" id="KW-1185">Reference proteome</keyword>
<organism evidence="5 6">
    <name type="scientific">Tautonia plasticadhaerens</name>
    <dbReference type="NCBI Taxonomy" id="2527974"/>
    <lineage>
        <taxon>Bacteria</taxon>
        <taxon>Pseudomonadati</taxon>
        <taxon>Planctomycetota</taxon>
        <taxon>Planctomycetia</taxon>
        <taxon>Isosphaerales</taxon>
        <taxon>Isosphaeraceae</taxon>
        <taxon>Tautonia</taxon>
    </lineage>
</organism>
<reference evidence="5 6" key="1">
    <citation type="submission" date="2019-02" db="EMBL/GenBank/DDBJ databases">
        <title>Deep-cultivation of Planctomycetes and their phenomic and genomic characterization uncovers novel biology.</title>
        <authorList>
            <person name="Wiegand S."/>
            <person name="Jogler M."/>
            <person name="Boedeker C."/>
            <person name="Pinto D."/>
            <person name="Vollmers J."/>
            <person name="Rivas-Marin E."/>
            <person name="Kohn T."/>
            <person name="Peeters S.H."/>
            <person name="Heuer A."/>
            <person name="Rast P."/>
            <person name="Oberbeckmann S."/>
            <person name="Bunk B."/>
            <person name="Jeske O."/>
            <person name="Meyerdierks A."/>
            <person name="Storesund J.E."/>
            <person name="Kallscheuer N."/>
            <person name="Luecker S."/>
            <person name="Lage O.M."/>
            <person name="Pohl T."/>
            <person name="Merkel B.J."/>
            <person name="Hornburger P."/>
            <person name="Mueller R.-W."/>
            <person name="Bruemmer F."/>
            <person name="Labrenz M."/>
            <person name="Spormann A.M."/>
            <person name="Op den Camp H."/>
            <person name="Overmann J."/>
            <person name="Amann R."/>
            <person name="Jetten M.S.M."/>
            <person name="Mascher T."/>
            <person name="Medema M.H."/>
            <person name="Devos D.P."/>
            <person name="Kaster A.-K."/>
            <person name="Ovreas L."/>
            <person name="Rohde M."/>
            <person name="Galperin M.Y."/>
            <person name="Jogler C."/>
        </authorList>
    </citation>
    <scope>NUCLEOTIDE SEQUENCE [LARGE SCALE GENOMIC DNA]</scope>
    <source>
        <strain evidence="5 6">ElP</strain>
    </source>
</reference>
<feature type="transmembrane region" description="Helical" evidence="4">
    <location>
        <begin position="291"/>
        <end position="313"/>
    </location>
</feature>
<feature type="transmembrane region" description="Helical" evidence="4">
    <location>
        <begin position="135"/>
        <end position="156"/>
    </location>
</feature>
<feature type="transmembrane region" description="Helical" evidence="4">
    <location>
        <begin position="262"/>
        <end position="279"/>
    </location>
</feature>
<dbReference type="Proteomes" id="UP000317835">
    <property type="component" value="Chromosome"/>
</dbReference>
<feature type="transmembrane region" description="Helical" evidence="4">
    <location>
        <begin position="81"/>
        <end position="100"/>
    </location>
</feature>
<feature type="transmembrane region" description="Helical" evidence="4">
    <location>
        <begin position="163"/>
        <end position="184"/>
    </location>
</feature>
<keyword evidence="1" id="KW-0479">Metal-binding</keyword>
<feature type="transmembrane region" description="Helical" evidence="4">
    <location>
        <begin position="26"/>
        <end position="47"/>
    </location>
</feature>
<evidence type="ECO:0000256" key="4">
    <source>
        <dbReference type="SAM" id="Phobius"/>
    </source>
</evidence>
<evidence type="ECO:0000313" key="5">
    <source>
        <dbReference type="EMBL" id="QDV34079.1"/>
    </source>
</evidence>
<evidence type="ECO:0000313" key="6">
    <source>
        <dbReference type="Proteomes" id="UP000317835"/>
    </source>
</evidence>
<sequence>MNEPEPNDRTTADPGPGRYRPGPHRVALVAAAVTWPLLFVGGLVTTYRVGMAVPDWPTTFGINMFVYDFWTAPWGVYVEHLHRLLGTLSGLGCVVLAFWFTGEAGRGAWRPAGVAVASAAVLAGAWVWLSGVEPFFAGIAVLGVVGSMLALWYAAVWRRGMPALGWLALTAVIIQGALGGYRVRLNSTDLAAVHGCTGQAFFALLVALCVVTGRGWSGPRPSAPDRGGLRWWAAAAALLVYAQIVAGALLRHRSLGLVTHSSMAVAVLMTVSALAFAVLRGRGRWPSLVPSARATLALVVVQVALGVASWWVLRPFDGLPRPVTRGQAVVRTAHQANGALLLAASTVLAMRAARPSGLRGRPSNAHVPIEPNERALEAAIR</sequence>
<feature type="transmembrane region" description="Helical" evidence="4">
    <location>
        <begin position="190"/>
        <end position="211"/>
    </location>
</feature>
<dbReference type="EMBL" id="CP036426">
    <property type="protein sequence ID" value="QDV34079.1"/>
    <property type="molecule type" value="Genomic_DNA"/>
</dbReference>
<proteinExistence type="predicted"/>
<name>A0A518GZR4_9BACT</name>
<dbReference type="AlphaFoldDB" id="A0A518GZR4"/>
<evidence type="ECO:0000256" key="1">
    <source>
        <dbReference type="ARBA" id="ARBA00022723"/>
    </source>
</evidence>
<dbReference type="GO" id="GO:0046872">
    <property type="term" value="F:metal ion binding"/>
    <property type="evidence" value="ECO:0007669"/>
    <property type="project" value="UniProtKB-KW"/>
</dbReference>
<protein>
    <submittedName>
        <fullName evidence="5">Cytochrome oxidase assembly protein</fullName>
    </submittedName>
</protein>
<keyword evidence="3" id="KW-0408">Iron</keyword>
<keyword evidence="2" id="KW-0560">Oxidoreductase</keyword>
<keyword evidence="4" id="KW-0472">Membrane</keyword>
<accession>A0A518GZR4</accession>
<evidence type="ECO:0000256" key="3">
    <source>
        <dbReference type="ARBA" id="ARBA00023004"/>
    </source>
</evidence>
<keyword evidence="4" id="KW-0812">Transmembrane</keyword>
<dbReference type="KEGG" id="tpla:ElP_19610"/>
<dbReference type="GO" id="GO:0016491">
    <property type="term" value="F:oxidoreductase activity"/>
    <property type="evidence" value="ECO:0007669"/>
    <property type="project" value="UniProtKB-KW"/>
</dbReference>
<evidence type="ECO:0000256" key="2">
    <source>
        <dbReference type="ARBA" id="ARBA00023002"/>
    </source>
</evidence>
<dbReference type="PANTHER" id="PTHR35457">
    <property type="entry name" value="HEME A SYNTHASE"/>
    <property type="match status" value="1"/>
</dbReference>
<dbReference type="RefSeq" id="WP_231749602.1">
    <property type="nucleotide sequence ID" value="NZ_CP036426.1"/>
</dbReference>
<feature type="transmembrane region" description="Helical" evidence="4">
    <location>
        <begin position="112"/>
        <end position="129"/>
    </location>
</feature>
<dbReference type="PANTHER" id="PTHR35457:SF1">
    <property type="entry name" value="HEME A SYNTHASE"/>
    <property type="match status" value="1"/>
</dbReference>
<feature type="transmembrane region" description="Helical" evidence="4">
    <location>
        <begin position="231"/>
        <end position="250"/>
    </location>
</feature>
<keyword evidence="4" id="KW-1133">Transmembrane helix</keyword>
<gene>
    <name evidence="5" type="ORF">ElP_19610</name>
</gene>
<dbReference type="InterPro" id="IPR050450">
    <property type="entry name" value="COX15/CtaA_HemeA_synthase"/>
</dbReference>